<evidence type="ECO:0000313" key="3">
    <source>
        <dbReference type="Proteomes" id="UP000756132"/>
    </source>
</evidence>
<dbReference type="EMBL" id="CP090174">
    <property type="protein sequence ID" value="UJO24713.1"/>
    <property type="molecule type" value="Genomic_DNA"/>
</dbReference>
<keyword evidence="1" id="KW-1133">Transmembrane helix</keyword>
<feature type="transmembrane region" description="Helical" evidence="1">
    <location>
        <begin position="185"/>
        <end position="206"/>
    </location>
</feature>
<keyword evidence="1" id="KW-0472">Membrane</keyword>
<dbReference type="AlphaFoldDB" id="A0A9Q8UW72"/>
<accession>A0A9Q8UW72</accession>
<gene>
    <name evidence="2" type="ORF">CLAFUR5_13921</name>
</gene>
<organism evidence="2 3">
    <name type="scientific">Passalora fulva</name>
    <name type="common">Tomato leaf mold</name>
    <name type="synonym">Cladosporium fulvum</name>
    <dbReference type="NCBI Taxonomy" id="5499"/>
    <lineage>
        <taxon>Eukaryota</taxon>
        <taxon>Fungi</taxon>
        <taxon>Dikarya</taxon>
        <taxon>Ascomycota</taxon>
        <taxon>Pezizomycotina</taxon>
        <taxon>Dothideomycetes</taxon>
        <taxon>Dothideomycetidae</taxon>
        <taxon>Mycosphaerellales</taxon>
        <taxon>Mycosphaerellaceae</taxon>
        <taxon>Fulvia</taxon>
    </lineage>
</organism>
<name>A0A9Q8UW72_PASFU</name>
<dbReference type="KEGG" id="ffu:CLAFUR5_13921"/>
<dbReference type="OrthoDB" id="5215637at2759"/>
<dbReference type="Proteomes" id="UP000756132">
    <property type="component" value="Chromosome 12"/>
</dbReference>
<proteinExistence type="predicted"/>
<keyword evidence="3" id="KW-1185">Reference proteome</keyword>
<keyword evidence="1" id="KW-0812">Transmembrane</keyword>
<dbReference type="GeneID" id="71993799"/>
<reference evidence="2" key="2">
    <citation type="journal article" date="2022" name="Microb. Genom.">
        <title>A chromosome-scale genome assembly of the tomato pathogen Cladosporium fulvum reveals a compartmentalized genome architecture and the presence of a dispensable chromosome.</title>
        <authorList>
            <person name="Zaccaron A.Z."/>
            <person name="Chen L.H."/>
            <person name="Samaras A."/>
            <person name="Stergiopoulos I."/>
        </authorList>
    </citation>
    <scope>NUCLEOTIDE SEQUENCE</scope>
    <source>
        <strain evidence="2">Race5_Kim</strain>
    </source>
</reference>
<protein>
    <submittedName>
        <fullName evidence="2">Uncharacterized protein</fullName>
    </submittedName>
</protein>
<evidence type="ECO:0000256" key="1">
    <source>
        <dbReference type="SAM" id="Phobius"/>
    </source>
</evidence>
<reference evidence="2" key="1">
    <citation type="submission" date="2021-12" db="EMBL/GenBank/DDBJ databases">
        <authorList>
            <person name="Zaccaron A."/>
            <person name="Stergiopoulos I."/>
        </authorList>
    </citation>
    <scope>NUCLEOTIDE SEQUENCE</scope>
    <source>
        <strain evidence="2">Race5_Kim</strain>
    </source>
</reference>
<sequence length="466" mass="49944">MCYWPDGSVADGLYACGLADNVRPNGARQCCGIGDMCTTNGLCKSPAGYNAIESTYRRMACTDKSWESNACPKYCYNKFIDPKDDSASRESRHILACEDLPSGKTKYCCLYPGPVDLAKNPYICCNDSTRTFAAASAAYFAGAQIMTSWPVNPVAPTLTGTSTTAATTTPTATRLPTGLSTGAKAGIGVGTAGAAILLLALVILFFKARSRRKWAAHTTALDPNTQRTGLFDFSEEKMSLNDRALPASPATYNPPASGRHIDQIYGFTKATSDVLIAFKDTLTDTQCGSFSPLASGYPMQVRFASPPQTFSCFNLDDINSGLEAAKSVNSNVTVESLQLDQYNSSANYSLVKFSQGGANDELQRGIGMFRFRAYMYEAADRWTGGPEGVSRGYDLDCAFSDIRCTFLPTGVRSFSMVAVAEDERSGKCVRASLEKDTPFWGQATAGSMFNVAPVVVVATLGSLLVL</sequence>
<evidence type="ECO:0000313" key="2">
    <source>
        <dbReference type="EMBL" id="UJO24713.1"/>
    </source>
</evidence>
<dbReference type="RefSeq" id="XP_047769079.1">
    <property type="nucleotide sequence ID" value="XM_047913069.1"/>
</dbReference>